<dbReference type="RefSeq" id="XP_069201682.1">
    <property type="nucleotide sequence ID" value="XM_069341594.1"/>
</dbReference>
<dbReference type="EMBL" id="JBFMKM010000007">
    <property type="protein sequence ID" value="KAL1305409.1"/>
    <property type="molecule type" value="Genomic_DNA"/>
</dbReference>
<evidence type="ECO:0000313" key="7">
    <source>
        <dbReference type="Proteomes" id="UP001562354"/>
    </source>
</evidence>
<dbReference type="InterPro" id="IPR050613">
    <property type="entry name" value="Sec_Metabolite_Reg"/>
</dbReference>
<name>A0ABR3PH12_9PEZI</name>
<gene>
    <name evidence="6" type="ORF">AAFC00_002296</name>
</gene>
<dbReference type="InterPro" id="IPR007219">
    <property type="entry name" value="XnlR_reg_dom"/>
</dbReference>
<feature type="compositionally biased region" description="Low complexity" evidence="4">
    <location>
        <begin position="56"/>
        <end position="71"/>
    </location>
</feature>
<evidence type="ECO:0000259" key="5">
    <source>
        <dbReference type="PROSITE" id="PS50048"/>
    </source>
</evidence>
<feature type="domain" description="Zn(2)-C6 fungal-type" evidence="5">
    <location>
        <begin position="115"/>
        <end position="145"/>
    </location>
</feature>
<evidence type="ECO:0000256" key="3">
    <source>
        <dbReference type="ARBA" id="ARBA00023242"/>
    </source>
</evidence>
<dbReference type="CDD" id="cd12148">
    <property type="entry name" value="fungal_TF_MHR"/>
    <property type="match status" value="1"/>
</dbReference>
<comment type="subcellular location">
    <subcellularLocation>
        <location evidence="1">Nucleus</location>
    </subcellularLocation>
</comment>
<protein>
    <recommendedName>
        <fullName evidence="5">Zn(2)-C6 fungal-type domain-containing protein</fullName>
    </recommendedName>
</protein>
<dbReference type="Proteomes" id="UP001562354">
    <property type="component" value="Unassembled WGS sequence"/>
</dbReference>
<keyword evidence="7" id="KW-1185">Reference proteome</keyword>
<feature type="compositionally biased region" description="Polar residues" evidence="4">
    <location>
        <begin position="1"/>
        <end position="13"/>
    </location>
</feature>
<dbReference type="CDD" id="cd00067">
    <property type="entry name" value="GAL4"/>
    <property type="match status" value="1"/>
</dbReference>
<evidence type="ECO:0000256" key="2">
    <source>
        <dbReference type="ARBA" id="ARBA00022723"/>
    </source>
</evidence>
<dbReference type="PANTHER" id="PTHR31001">
    <property type="entry name" value="UNCHARACTERIZED TRANSCRIPTIONAL REGULATORY PROTEIN"/>
    <property type="match status" value="1"/>
</dbReference>
<dbReference type="Pfam" id="PF00172">
    <property type="entry name" value="Zn_clus"/>
    <property type="match status" value="1"/>
</dbReference>
<evidence type="ECO:0000256" key="1">
    <source>
        <dbReference type="ARBA" id="ARBA00004123"/>
    </source>
</evidence>
<dbReference type="SMART" id="SM00066">
    <property type="entry name" value="GAL4"/>
    <property type="match status" value="1"/>
</dbReference>
<dbReference type="InterPro" id="IPR036864">
    <property type="entry name" value="Zn2-C6_fun-type_DNA-bd_sf"/>
</dbReference>
<dbReference type="PANTHER" id="PTHR31001:SF81">
    <property type="entry name" value="ZN(II)2CYS6 TRANSCRIPTION FACTOR"/>
    <property type="match status" value="1"/>
</dbReference>
<comment type="caution">
    <text evidence="6">The sequence shown here is derived from an EMBL/GenBank/DDBJ whole genome shotgun (WGS) entry which is preliminary data.</text>
</comment>
<dbReference type="PROSITE" id="PS50048">
    <property type="entry name" value="ZN2_CY6_FUNGAL_2"/>
    <property type="match status" value="1"/>
</dbReference>
<dbReference type="InterPro" id="IPR001138">
    <property type="entry name" value="Zn2Cys6_DnaBD"/>
</dbReference>
<dbReference type="Pfam" id="PF04082">
    <property type="entry name" value="Fungal_trans"/>
    <property type="match status" value="1"/>
</dbReference>
<proteinExistence type="predicted"/>
<keyword evidence="3" id="KW-0539">Nucleus</keyword>
<sequence length="701" mass="78375">MDQGATEVSSDTTRLAYHDQRKEQQENLQPYQHQHHRNRSLQAVNGVSPLSAASHTLPLTPKLETPTTATPESPLSGAEGSQNGNVAAGTKRNAPDTPTDGSGKPKQKRNKPTLSCEECVERKTKCDRGRPTCLACIKRQSDCRYTHVANAIRNAKENGSSSASRIVSKPPQKLRKASHALEADNSSPVMKKFAPRTPVVASIAAGSPFLASNVPLSKPTPSNVFGIGQQHPFANYWTCSGGLPEVVGVLPSKDQADILVAKYFECVDPVYPFIHKRMFYTMYEKFWASPQSKKHRADADLLALHFTLYALGTQFMPFPSYGERTQSAEFYASAANQALRIYSYLNRASMRSIAAMLLLGYFLMNDNHASDAYAWAGILLRQAYAMRLHRDPDLVMPDMPAVEKHTRRKYWQAVSHQDTFLTILLKLPPTATHSDVSQDALQDESQYNCNITDTFTGSIDRVENLMSINVIAPQDSAPTPPLLPQQLVDPTVDKHDVEYIKAMWKLANLVQETMSSPLSLSLPMCSSPRHKTSLVSSFRSLYRSCSSALTNLDYVTLQTQSMTNPRFVRQNLFLTSNYHHCMMLLQANENPSAGVECNVRGALEAAHEAIWAYFKLYGLFENDAGVWWVFQHRAFEEALTIADLLTAKQDGQTVDKTDPLYVKCKDDVHRMLDLVDRSRGSVEMKKTRRSVLQTAYERMIE</sequence>
<reference evidence="6 7" key="1">
    <citation type="submission" date="2024-07" db="EMBL/GenBank/DDBJ databases">
        <title>Draft sequence of the Neodothiora populina.</title>
        <authorList>
            <person name="Drown D.D."/>
            <person name="Schuette U.S."/>
            <person name="Buechlein A.B."/>
            <person name="Rusch D.R."/>
            <person name="Winton L.W."/>
            <person name="Adams G.A."/>
        </authorList>
    </citation>
    <scope>NUCLEOTIDE SEQUENCE [LARGE SCALE GENOMIC DNA]</scope>
    <source>
        <strain evidence="6 7">CPC 39397</strain>
    </source>
</reference>
<dbReference type="GeneID" id="95975998"/>
<evidence type="ECO:0000256" key="4">
    <source>
        <dbReference type="SAM" id="MobiDB-lite"/>
    </source>
</evidence>
<keyword evidence="2" id="KW-0479">Metal-binding</keyword>
<dbReference type="SUPFAM" id="SSF57701">
    <property type="entry name" value="Zn2/Cys6 DNA-binding domain"/>
    <property type="match status" value="1"/>
</dbReference>
<feature type="region of interest" description="Disordered" evidence="4">
    <location>
        <begin position="1"/>
        <end position="115"/>
    </location>
</feature>
<evidence type="ECO:0000313" key="6">
    <source>
        <dbReference type="EMBL" id="KAL1305409.1"/>
    </source>
</evidence>
<feature type="compositionally biased region" description="Basic and acidic residues" evidence="4">
    <location>
        <begin position="16"/>
        <end position="25"/>
    </location>
</feature>
<accession>A0ABR3PH12</accession>
<organism evidence="6 7">
    <name type="scientific">Neodothiora populina</name>
    <dbReference type="NCBI Taxonomy" id="2781224"/>
    <lineage>
        <taxon>Eukaryota</taxon>
        <taxon>Fungi</taxon>
        <taxon>Dikarya</taxon>
        <taxon>Ascomycota</taxon>
        <taxon>Pezizomycotina</taxon>
        <taxon>Dothideomycetes</taxon>
        <taxon>Dothideomycetidae</taxon>
        <taxon>Dothideales</taxon>
        <taxon>Dothioraceae</taxon>
        <taxon>Neodothiora</taxon>
    </lineage>
</organism>
<dbReference type="Gene3D" id="4.10.240.10">
    <property type="entry name" value="Zn(2)-C6 fungal-type DNA-binding domain"/>
    <property type="match status" value="1"/>
</dbReference>